<dbReference type="PANTHER" id="PTHR43090:SF2">
    <property type="entry name" value="1-(5-PHOSPHORIBOSYL)-5-[(5-PHOSPHORIBOSYLAMINO)METHYLIDENEAMINO] IMIDAZOLE-4-CARBOXAMIDE ISOMERASE"/>
    <property type="match status" value="1"/>
</dbReference>
<protein>
    <submittedName>
        <fullName evidence="2">Unannotated protein</fullName>
    </submittedName>
</protein>
<dbReference type="GO" id="GO:0000162">
    <property type="term" value="P:L-tryptophan biosynthetic process"/>
    <property type="evidence" value="ECO:0007669"/>
    <property type="project" value="TreeGrafter"/>
</dbReference>
<dbReference type="InterPro" id="IPR013785">
    <property type="entry name" value="Aldolase_TIM"/>
</dbReference>
<name>A0A6J6KY97_9ZZZZ</name>
<comment type="similarity">
    <text evidence="1">Belongs to the HisA/HisF family.</text>
</comment>
<dbReference type="SUPFAM" id="SSF51366">
    <property type="entry name" value="Ribulose-phoshate binding barrel"/>
    <property type="match status" value="1"/>
</dbReference>
<sequence>MTTGPMHLLPAVDIKAGAVFQNIDSGGKVAEFFGSPAEVITSFVNFGSKWIHLVDLDTAYGTGENSQLINNLVGSYPVSFQVSGGISNSFTLERALKSKAKWINLSTACLVDIEWTLDQIKAHSGRIGISLDVLNGVLTARGSNTVVGDLQTYVEKLSKAGCTRFVVTDNSTDGKMSGPNFDLLTQVSKITKAEIISSGGVSDLSDLVKLREFGIAGVIVGKAFYTGQINFKAALDTCYK</sequence>
<proteinExistence type="inferred from homology"/>
<dbReference type="Gene3D" id="3.20.20.70">
    <property type="entry name" value="Aldolase class I"/>
    <property type="match status" value="1"/>
</dbReference>
<dbReference type="GO" id="GO:0003949">
    <property type="term" value="F:1-(5-phosphoribosyl)-5-[(5-phosphoribosylamino)methylideneamino]imidazole-4-carboxamide isomerase activity"/>
    <property type="evidence" value="ECO:0007669"/>
    <property type="project" value="InterPro"/>
</dbReference>
<dbReference type="InterPro" id="IPR006062">
    <property type="entry name" value="His_biosynth"/>
</dbReference>
<evidence type="ECO:0000313" key="2">
    <source>
        <dbReference type="EMBL" id="CAB4653095.1"/>
    </source>
</evidence>
<gene>
    <name evidence="2" type="ORF">UFOPK2234_00576</name>
</gene>
<reference evidence="2" key="1">
    <citation type="submission" date="2020-05" db="EMBL/GenBank/DDBJ databases">
        <authorList>
            <person name="Chiriac C."/>
            <person name="Salcher M."/>
            <person name="Ghai R."/>
            <person name="Kavagutti S V."/>
        </authorList>
    </citation>
    <scope>NUCLEOTIDE SEQUENCE</scope>
</reference>
<dbReference type="InterPro" id="IPR044524">
    <property type="entry name" value="Isoase_HisA-like"/>
</dbReference>
<dbReference type="GO" id="GO:0005737">
    <property type="term" value="C:cytoplasm"/>
    <property type="evidence" value="ECO:0007669"/>
    <property type="project" value="TreeGrafter"/>
</dbReference>
<dbReference type="Pfam" id="PF00977">
    <property type="entry name" value="His_biosynth"/>
    <property type="match status" value="1"/>
</dbReference>
<accession>A0A6J6KY97</accession>
<dbReference type="EMBL" id="CAEZWG010000099">
    <property type="protein sequence ID" value="CAB4653095.1"/>
    <property type="molecule type" value="Genomic_DNA"/>
</dbReference>
<dbReference type="GO" id="GO:0000105">
    <property type="term" value="P:L-histidine biosynthetic process"/>
    <property type="evidence" value="ECO:0007669"/>
    <property type="project" value="InterPro"/>
</dbReference>
<evidence type="ECO:0000256" key="1">
    <source>
        <dbReference type="ARBA" id="ARBA00009667"/>
    </source>
</evidence>
<dbReference type="AlphaFoldDB" id="A0A6J6KY97"/>
<dbReference type="InterPro" id="IPR011060">
    <property type="entry name" value="RibuloseP-bd_barrel"/>
</dbReference>
<organism evidence="2">
    <name type="scientific">freshwater metagenome</name>
    <dbReference type="NCBI Taxonomy" id="449393"/>
    <lineage>
        <taxon>unclassified sequences</taxon>
        <taxon>metagenomes</taxon>
        <taxon>ecological metagenomes</taxon>
    </lineage>
</organism>
<dbReference type="PANTHER" id="PTHR43090">
    <property type="entry name" value="1-(5-PHOSPHORIBOSYL)-5-[(5-PHOSPHORIBOSYLAMINO)METHYLIDENEAMINO] IMIDAZOLE-4-CARBOXAMIDE ISOMERASE"/>
    <property type="match status" value="1"/>
</dbReference>